<protein>
    <submittedName>
        <fullName evidence="1">AlNc14C397G11337 protein</fullName>
    </submittedName>
</protein>
<gene>
    <name evidence="1" type="primary">AlNc14C397G11337</name>
    <name evidence="1" type="ORF">ALNC14_127800</name>
</gene>
<accession>F0WYS7</accession>
<dbReference type="EMBL" id="FR824440">
    <property type="protein sequence ID" value="CCA26636.1"/>
    <property type="molecule type" value="Genomic_DNA"/>
</dbReference>
<name>F0WYS7_9STRA</name>
<sequence length="220" mass="25115">MLTSTLKIETYSIYSLHYLVNTVIQDSIVVPANNDSRFCYRFPGVLCPTHCFQHIHSARQVDFFLHGLAVDVVYTLQQGVKALDDEAILELADLQLELTDDASILWLQIGRRVRQKHVNCHVGKWSVEAIRRHAVKKQKHVLIFCAHFFIGAEIPVLEQLGFIQPFKMLLQSKPSSEVLLPREHRGWRLAPTKSSGSLRGPSALRATATVMRFFMFESRC</sequence>
<dbReference type="HOGENOM" id="CLU_1258079_0_0_1"/>
<reference evidence="1" key="2">
    <citation type="submission" date="2011-02" db="EMBL/GenBank/DDBJ databases">
        <authorList>
            <person name="MacLean D."/>
        </authorList>
    </citation>
    <scope>NUCLEOTIDE SEQUENCE</scope>
</reference>
<evidence type="ECO:0000313" key="1">
    <source>
        <dbReference type="EMBL" id="CCA26636.1"/>
    </source>
</evidence>
<organism evidence="1">
    <name type="scientific">Albugo laibachii Nc14</name>
    <dbReference type="NCBI Taxonomy" id="890382"/>
    <lineage>
        <taxon>Eukaryota</taxon>
        <taxon>Sar</taxon>
        <taxon>Stramenopiles</taxon>
        <taxon>Oomycota</taxon>
        <taxon>Peronosporomycetes</taxon>
        <taxon>Albuginales</taxon>
        <taxon>Albuginaceae</taxon>
        <taxon>Albugo</taxon>
    </lineage>
</organism>
<dbReference type="AlphaFoldDB" id="F0WYS7"/>
<reference evidence="1" key="1">
    <citation type="journal article" date="2011" name="PLoS Biol.">
        <title>Gene gain and loss during evolution of obligate parasitism in the white rust pathogen of Arabidopsis thaliana.</title>
        <authorList>
            <person name="Kemen E."/>
            <person name="Gardiner A."/>
            <person name="Schultz-Larsen T."/>
            <person name="Kemen A.C."/>
            <person name="Balmuth A.L."/>
            <person name="Robert-Seilaniantz A."/>
            <person name="Bailey K."/>
            <person name="Holub E."/>
            <person name="Studholme D.J."/>
            <person name="Maclean D."/>
            <person name="Jones J.D."/>
        </authorList>
    </citation>
    <scope>NUCLEOTIDE SEQUENCE</scope>
</reference>
<proteinExistence type="predicted"/>